<dbReference type="RefSeq" id="WP_127188897.1">
    <property type="nucleotide sequence ID" value="NZ_RZNJ01000004.1"/>
</dbReference>
<sequence length="361" mass="37445">MDQTPRLGLPNIAAQQGLRQVTFNEAMAVLERIVQPAVLSRTPTVPPTAPLEGDAHLVPPAAAGAWAGAEGAIAQFRDGAWHFSHPRPGWLVFVRDEEALLVFTETGWQVFFSTGPAGLPSLGINTAPDATNRLALRGPASLFAHDGTDHRLMIDKAGPADTASLVFQSGASGRAEIGLSGSDDLSVKLSADGSAWSEALRLSDEGVMLGAGRLGFPATPAPSADPNVLDAYAEGSFTPSVSFGNASVGVVHGSQNAGRYTRIGRLCFVSGTLHLSQRGTSTGAARLTGLPFAAAPGTIWTTMSVGYSTSFAVVGALQGIIGPNATEIVLYQTNGGASSAVQHSNFTNTTLIYFSLTYELP</sequence>
<dbReference type="EMBL" id="RZNJ01000004">
    <property type="protein sequence ID" value="RUT30117.1"/>
    <property type="molecule type" value="Genomic_DNA"/>
</dbReference>
<reference evidence="1 2" key="1">
    <citation type="journal article" date="2016" name="Int. J. Syst. Evol. Microbiol.">
        <title>Arsenicitalea aurantiaca gen. nov., sp. nov., a new member of the family Hyphomicrobiaceae, isolated from high-arsenic sediment.</title>
        <authorList>
            <person name="Mu Y."/>
            <person name="Zhou L."/>
            <person name="Zeng X.C."/>
            <person name="Liu L."/>
            <person name="Pan Y."/>
            <person name="Chen X."/>
            <person name="Wang J."/>
            <person name="Li S."/>
            <person name="Li W.J."/>
            <person name="Wang Y."/>
        </authorList>
    </citation>
    <scope>NUCLEOTIDE SEQUENCE [LARGE SCALE GENOMIC DNA]</scope>
    <source>
        <strain evidence="1 2">42-50</strain>
    </source>
</reference>
<keyword evidence="2" id="KW-1185">Reference proteome</keyword>
<dbReference type="InterPro" id="IPR021251">
    <property type="entry name" value="DUF2793"/>
</dbReference>
<protein>
    <submittedName>
        <fullName evidence="1">DUF2793 domain-containing protein</fullName>
    </submittedName>
</protein>
<proteinExistence type="predicted"/>
<name>A0A433X7Q1_9HYPH</name>
<dbReference type="AlphaFoldDB" id="A0A433X7Q1"/>
<accession>A0A433X7Q1</accession>
<evidence type="ECO:0000313" key="1">
    <source>
        <dbReference type="EMBL" id="RUT30117.1"/>
    </source>
</evidence>
<comment type="caution">
    <text evidence="1">The sequence shown here is derived from an EMBL/GenBank/DDBJ whole genome shotgun (WGS) entry which is preliminary data.</text>
</comment>
<evidence type="ECO:0000313" key="2">
    <source>
        <dbReference type="Proteomes" id="UP000281547"/>
    </source>
</evidence>
<gene>
    <name evidence="1" type="ORF">EMQ25_12390</name>
</gene>
<dbReference type="Proteomes" id="UP000281547">
    <property type="component" value="Unassembled WGS sequence"/>
</dbReference>
<dbReference type="Pfam" id="PF10983">
    <property type="entry name" value="DUF2793"/>
    <property type="match status" value="1"/>
</dbReference>
<organism evidence="1 2">
    <name type="scientific">Arsenicitalea aurantiaca</name>
    <dbReference type="NCBI Taxonomy" id="1783274"/>
    <lineage>
        <taxon>Bacteria</taxon>
        <taxon>Pseudomonadati</taxon>
        <taxon>Pseudomonadota</taxon>
        <taxon>Alphaproteobacteria</taxon>
        <taxon>Hyphomicrobiales</taxon>
        <taxon>Devosiaceae</taxon>
        <taxon>Arsenicitalea</taxon>
    </lineage>
</organism>
<dbReference type="OrthoDB" id="564699at2"/>